<feature type="region of interest" description="Disordered" evidence="1">
    <location>
        <begin position="694"/>
        <end position="753"/>
    </location>
</feature>
<evidence type="ECO:0000313" key="2">
    <source>
        <dbReference type="EMBL" id="CAF1377432.1"/>
    </source>
</evidence>
<dbReference type="Proteomes" id="UP000663829">
    <property type="component" value="Unassembled WGS sequence"/>
</dbReference>
<keyword evidence="4" id="KW-1185">Reference proteome</keyword>
<feature type="compositionally biased region" description="Low complexity" evidence="1">
    <location>
        <begin position="608"/>
        <end position="625"/>
    </location>
</feature>
<dbReference type="EMBL" id="CAJNOQ010016242">
    <property type="protein sequence ID" value="CAF1377432.1"/>
    <property type="molecule type" value="Genomic_DNA"/>
</dbReference>
<evidence type="ECO:0000313" key="4">
    <source>
        <dbReference type="Proteomes" id="UP000663829"/>
    </source>
</evidence>
<feature type="region of interest" description="Disordered" evidence="1">
    <location>
        <begin position="182"/>
        <end position="227"/>
    </location>
</feature>
<dbReference type="Proteomes" id="UP000681722">
    <property type="component" value="Unassembled WGS sequence"/>
</dbReference>
<feature type="non-terminal residue" evidence="2">
    <location>
        <position position="1"/>
    </location>
</feature>
<reference evidence="2" key="1">
    <citation type="submission" date="2021-02" db="EMBL/GenBank/DDBJ databases">
        <authorList>
            <person name="Nowell W R."/>
        </authorList>
    </citation>
    <scope>NUCLEOTIDE SEQUENCE</scope>
</reference>
<comment type="caution">
    <text evidence="2">The sequence shown here is derived from an EMBL/GenBank/DDBJ whole genome shotgun (WGS) entry which is preliminary data.</text>
</comment>
<protein>
    <submittedName>
        <fullName evidence="2">Uncharacterized protein</fullName>
    </submittedName>
</protein>
<evidence type="ECO:0000313" key="3">
    <source>
        <dbReference type="EMBL" id="CAF4269182.1"/>
    </source>
</evidence>
<dbReference type="OrthoDB" id="10064379at2759"/>
<name>A0A815JCB2_9BILA</name>
<dbReference type="AlphaFoldDB" id="A0A815JCB2"/>
<feature type="region of interest" description="Disordered" evidence="1">
    <location>
        <begin position="583"/>
        <end position="646"/>
    </location>
</feature>
<feature type="compositionally biased region" description="Polar residues" evidence="1">
    <location>
        <begin position="211"/>
        <end position="227"/>
    </location>
</feature>
<accession>A0A815JCB2</accession>
<dbReference type="EMBL" id="CAJOBC010079245">
    <property type="protein sequence ID" value="CAF4269182.1"/>
    <property type="molecule type" value="Genomic_DNA"/>
</dbReference>
<gene>
    <name evidence="2" type="ORF">GPM918_LOCUS32161</name>
    <name evidence="3" type="ORF">SRO942_LOCUS32825</name>
</gene>
<organism evidence="2 4">
    <name type="scientific">Didymodactylos carnosus</name>
    <dbReference type="NCBI Taxonomy" id="1234261"/>
    <lineage>
        <taxon>Eukaryota</taxon>
        <taxon>Metazoa</taxon>
        <taxon>Spiralia</taxon>
        <taxon>Gnathifera</taxon>
        <taxon>Rotifera</taxon>
        <taxon>Eurotatoria</taxon>
        <taxon>Bdelloidea</taxon>
        <taxon>Philodinida</taxon>
        <taxon>Philodinidae</taxon>
        <taxon>Didymodactylos</taxon>
    </lineage>
</organism>
<proteinExistence type="predicted"/>
<sequence>MDGTVTVPTGLGSGSSTTKLVSVNQVKLRHGSPHLLPQSHEEINIYDRNILKDNNDQLITDIYNNDYISPVSVISERMVPPLLINLKPQRNPNFLNSNTISVNEYQQLQRNPSLTQLNRRINDVQLSPLLSGVKEHAIPTNSIHLTPKQFVRKRIESLKSPVPSTVPQNNWDRNKILLQSERFPVRNERLRTSNSTSKVPDAVTHKRHPSTSRPRAQTQQLPAPTASNTALLNRIRRERNPHANPPLPFINGPSSTPKAKMFASVQAPASSAKEDYINDININGFDNNDVGDADEPIYVIARYDPLISNKPSREEIHRAVENQLSRNADLSPNKIVIEYNKPPQHPQMNNRSQQRNQFHPQQYQQIHSSFPQKPASLSIAIQSLPNNYRPQQNIRPVNNLLAIQHQPQYQYQRFQPIRAQRQAYSTTSYFMPPNTFKTIPGQMNNNTTKPSIFESKNMSSTDDAANINRITVRSLTPVRAMQSDRPFIPDRPHTVPQVPEMFSPAPAQDTPELSTESIFNMLKRFNISYTPSPVPAYPVPHLSSEVSQKYPEPIVIEQLPPGLSQQMMQQQTASIRQTNQLSSQTQPFKQRAISPQHRSPLTIPRSHSPFLPQQQVSQPQFSPNQRFQQTGVQKIAHKQPQMSSATNDISSIEYDHEMIRRVQQQNLPRIPQQQNLPRILQQQNLPRIPQQQNLPRIPQQQSPPRISQQQNLPRNPQQHAPRMPAPQQQQQNLRPQYSHVQPKTQPVQVQPVP</sequence>
<evidence type="ECO:0000256" key="1">
    <source>
        <dbReference type="SAM" id="MobiDB-lite"/>
    </source>
</evidence>